<gene>
    <name evidence="1" type="ORF">GWI33_020051</name>
</gene>
<comment type="caution">
    <text evidence="1">The sequence shown here is derived from an EMBL/GenBank/DDBJ whole genome shotgun (WGS) entry which is preliminary data.</text>
</comment>
<protein>
    <submittedName>
        <fullName evidence="1">Uncharacterized protein</fullName>
    </submittedName>
</protein>
<evidence type="ECO:0000313" key="2">
    <source>
        <dbReference type="Proteomes" id="UP000625711"/>
    </source>
</evidence>
<reference evidence="1" key="1">
    <citation type="submission" date="2020-08" db="EMBL/GenBank/DDBJ databases">
        <title>Genome sequencing and assembly of the red palm weevil Rhynchophorus ferrugineus.</title>
        <authorList>
            <person name="Dias G.B."/>
            <person name="Bergman C.M."/>
            <person name="Manee M."/>
        </authorList>
    </citation>
    <scope>NUCLEOTIDE SEQUENCE</scope>
    <source>
        <strain evidence="1">AA-2017</strain>
        <tissue evidence="1">Whole larva</tissue>
    </source>
</reference>
<dbReference type="EMBL" id="JAACXV010014526">
    <property type="protein sequence ID" value="KAF7266542.1"/>
    <property type="molecule type" value="Genomic_DNA"/>
</dbReference>
<dbReference type="Proteomes" id="UP000625711">
    <property type="component" value="Unassembled WGS sequence"/>
</dbReference>
<evidence type="ECO:0000313" key="1">
    <source>
        <dbReference type="EMBL" id="KAF7266542.1"/>
    </source>
</evidence>
<name>A0A834HSZ9_RHYFE</name>
<accession>A0A834HSZ9</accession>
<sequence length="116" mass="13660">MPSTIIPLMPSTPVQIPTKDSRSYNSHIKMFSLSRQTYLTPTMKGIYKQFIDIHKFSAKKKKKLASICKDRLKSLDHSKIFQDINSSTYSFLISQLKNQKRVPRGRRLQQERKLWM</sequence>
<dbReference type="AlphaFoldDB" id="A0A834HSZ9"/>
<organism evidence="1 2">
    <name type="scientific">Rhynchophorus ferrugineus</name>
    <name type="common">Red palm weevil</name>
    <name type="synonym">Curculio ferrugineus</name>
    <dbReference type="NCBI Taxonomy" id="354439"/>
    <lineage>
        <taxon>Eukaryota</taxon>
        <taxon>Metazoa</taxon>
        <taxon>Ecdysozoa</taxon>
        <taxon>Arthropoda</taxon>
        <taxon>Hexapoda</taxon>
        <taxon>Insecta</taxon>
        <taxon>Pterygota</taxon>
        <taxon>Neoptera</taxon>
        <taxon>Endopterygota</taxon>
        <taxon>Coleoptera</taxon>
        <taxon>Polyphaga</taxon>
        <taxon>Cucujiformia</taxon>
        <taxon>Curculionidae</taxon>
        <taxon>Dryophthorinae</taxon>
        <taxon>Rhynchophorus</taxon>
    </lineage>
</organism>
<proteinExistence type="predicted"/>
<keyword evidence="2" id="KW-1185">Reference proteome</keyword>